<feature type="chain" id="PRO_5036240799" description="DUF5050 domain-containing protein" evidence="1">
    <location>
        <begin position="23"/>
        <end position="445"/>
    </location>
</feature>
<protein>
    <recommendedName>
        <fullName evidence="6">DUF5050 domain-containing protein</fullName>
    </recommendedName>
</protein>
<organism evidence="2 4">
    <name type="scientific">Treponema rectale</name>
    <dbReference type="NCBI Taxonomy" id="744512"/>
    <lineage>
        <taxon>Bacteria</taxon>
        <taxon>Pseudomonadati</taxon>
        <taxon>Spirochaetota</taxon>
        <taxon>Spirochaetia</taxon>
        <taxon>Spirochaetales</taxon>
        <taxon>Treponemataceae</taxon>
        <taxon>Treponema</taxon>
    </lineage>
</organism>
<keyword evidence="4" id="KW-1185">Reference proteome</keyword>
<dbReference type="EMBL" id="CP031517">
    <property type="protein sequence ID" value="QOS40513.1"/>
    <property type="molecule type" value="Genomic_DNA"/>
</dbReference>
<dbReference type="RefSeq" id="WP_184651208.1">
    <property type="nucleotide sequence ID" value="NZ_JACHFR010000001.1"/>
</dbReference>
<dbReference type="AlphaFoldDB" id="A0A840SAM4"/>
<dbReference type="Proteomes" id="UP000578697">
    <property type="component" value="Unassembled WGS sequence"/>
</dbReference>
<evidence type="ECO:0000256" key="1">
    <source>
        <dbReference type="SAM" id="SignalP"/>
    </source>
</evidence>
<reference evidence="2 4" key="2">
    <citation type="submission" date="2020-08" db="EMBL/GenBank/DDBJ databases">
        <title>Genomic Encyclopedia of Type Strains, Phase IV (KMG-IV): sequencing the most valuable type-strain genomes for metagenomic binning, comparative biology and taxonomic classification.</title>
        <authorList>
            <person name="Goeker M."/>
        </authorList>
    </citation>
    <scope>NUCLEOTIDE SEQUENCE [LARGE SCALE GENOMIC DNA]</scope>
    <source>
        <strain evidence="2 4">DSM 103679</strain>
    </source>
</reference>
<name>A0A840SAM4_9SPIR</name>
<feature type="signal peptide" evidence="1">
    <location>
        <begin position="1"/>
        <end position="22"/>
    </location>
</feature>
<keyword evidence="1" id="KW-0732">Signal</keyword>
<gene>
    <name evidence="3" type="ORF">DYE49_08585</name>
    <name evidence="2" type="ORF">HNP77_000104</name>
</gene>
<dbReference type="PROSITE" id="PS51257">
    <property type="entry name" value="PROKAR_LIPOPROTEIN"/>
    <property type="match status" value="1"/>
</dbReference>
<evidence type="ECO:0000313" key="3">
    <source>
        <dbReference type="EMBL" id="QOS40513.1"/>
    </source>
</evidence>
<evidence type="ECO:0000313" key="5">
    <source>
        <dbReference type="Proteomes" id="UP000593591"/>
    </source>
</evidence>
<evidence type="ECO:0000313" key="2">
    <source>
        <dbReference type="EMBL" id="MBB5217760.1"/>
    </source>
</evidence>
<accession>A0A840SAM4</accession>
<evidence type="ECO:0000313" key="4">
    <source>
        <dbReference type="Proteomes" id="UP000578697"/>
    </source>
</evidence>
<proteinExistence type="predicted"/>
<evidence type="ECO:0008006" key="6">
    <source>
        <dbReference type="Google" id="ProtNLM"/>
    </source>
</evidence>
<dbReference type="KEGG" id="trc:DYE49_08585"/>
<reference evidence="3 5" key="1">
    <citation type="submission" date="2018-08" db="EMBL/GenBank/DDBJ databases">
        <title>The first complete genome of Treponema rectale (CHPAT), a commensal spirochete of the bovine rectum.</title>
        <authorList>
            <person name="Staton G.J."/>
            <person name="Clegg S.R."/>
            <person name="Carter S.D."/>
            <person name="Radford A.D."/>
            <person name="Darby A."/>
            <person name="Hall N."/>
            <person name="Birtles R.J."/>
            <person name="Evans N.J."/>
        </authorList>
    </citation>
    <scope>NUCLEOTIDE SEQUENCE [LARGE SCALE GENOMIC DNA]</scope>
    <source>
        <strain evidence="3 5">CHPA</strain>
    </source>
</reference>
<dbReference type="Proteomes" id="UP000593591">
    <property type="component" value="Chromosome"/>
</dbReference>
<sequence>MYKGIKTLLTLSAAAVLFSACHDNLFESINNEVKLESNGINGAAAISRYADYLLFPTGQLYYKTNESSNTTGLYNRQWNKAQLPATEKVDYIAGQCYYAVSDSTNLYITMHTWYENSSGYNSIKNRQIFTTTDTDFSDGIEWTEITLDDTITPIKLFMNNAVDAANRIAYLRAYDSENSTYKIYKLNGSSAPEELTDESTGLSTDTVTAVYFPKDGNTYFSKYYSLTANDEYMYYTTTYSSSGAMTTGSSIFRANGYGTYYTYSSASDSSVTDPSAAGWYEKDSDDNYVLTSDTEKASGKTYYTRSSAEGFLLDSEAASSTSCNAGGIISIAVTSNYLLLGTTSGLSRVVLSSTGSSTSLDNIPYTSSASFSNNGDSIITEYGMSVFALDPSAAEGDDDEYVASVIYGSISGSSDNWEDTGLYAYYKNRGTWNRDGTSDNSSNGN</sequence>
<dbReference type="EMBL" id="JACHFR010000001">
    <property type="protein sequence ID" value="MBB5217760.1"/>
    <property type="molecule type" value="Genomic_DNA"/>
</dbReference>